<reference evidence="2 3" key="1">
    <citation type="submission" date="2020-07" db="EMBL/GenBank/DDBJ databases">
        <title>Diversity of carbapenemase encoding genes among Pseudomonas putida group clinical isolates in a tertiary Brazilian hospital.</title>
        <authorList>
            <person name="Alberto-Lei F."/>
            <person name="Nodari C.S."/>
            <person name="Streling A.P."/>
            <person name="Paulino J.T."/>
            <person name="Bessa-Neto F.O."/>
            <person name="Cayo R."/>
            <person name="Gales A.C."/>
        </authorList>
    </citation>
    <scope>NUCLEOTIDE SEQUENCE [LARGE SCALE GENOMIC DNA]</scope>
    <source>
        <strain evidence="2 3">14802</strain>
    </source>
</reference>
<dbReference type="RefSeq" id="WP_182323562.1">
    <property type="nucleotide sequence ID" value="NZ_JACGDE010000011.1"/>
</dbReference>
<keyword evidence="1" id="KW-0472">Membrane</keyword>
<organism evidence="2 3">
    <name type="scientific">Pseudomonas mosselii</name>
    <dbReference type="NCBI Taxonomy" id="78327"/>
    <lineage>
        <taxon>Bacteria</taxon>
        <taxon>Pseudomonadati</taxon>
        <taxon>Pseudomonadota</taxon>
        <taxon>Gammaproteobacteria</taxon>
        <taxon>Pseudomonadales</taxon>
        <taxon>Pseudomonadaceae</taxon>
        <taxon>Pseudomonas</taxon>
    </lineage>
</organism>
<keyword evidence="1" id="KW-1133">Transmembrane helix</keyword>
<sequence>MQLAILIVLILILVSISPWILALAAAAVVAYGIWVVVVGIAFFVMVVGMAWFHGFQARRPVISTKTERAIERANEEFRRREAEQISTVAVEPEPVKPRKLITCRSCSASIEKFTMFCPVCGKKPI</sequence>
<feature type="transmembrane region" description="Helical" evidence="1">
    <location>
        <begin position="32"/>
        <end position="52"/>
    </location>
</feature>
<evidence type="ECO:0000313" key="2">
    <source>
        <dbReference type="EMBL" id="MBA6066347.1"/>
    </source>
</evidence>
<keyword evidence="1" id="KW-0812">Transmembrane</keyword>
<name>A0A7W2JWB7_9PSED</name>
<protein>
    <recommendedName>
        <fullName evidence="4">Zinc ribbon domain-containing protein</fullName>
    </recommendedName>
</protein>
<proteinExistence type="predicted"/>
<evidence type="ECO:0000313" key="3">
    <source>
        <dbReference type="Proteomes" id="UP000541770"/>
    </source>
</evidence>
<accession>A0A7W2JWB7</accession>
<evidence type="ECO:0008006" key="4">
    <source>
        <dbReference type="Google" id="ProtNLM"/>
    </source>
</evidence>
<dbReference type="AlphaFoldDB" id="A0A7W2JWB7"/>
<dbReference type="EMBL" id="JACGDE010000011">
    <property type="protein sequence ID" value="MBA6066347.1"/>
    <property type="molecule type" value="Genomic_DNA"/>
</dbReference>
<gene>
    <name evidence="2" type="ORF">H4C75_16515</name>
</gene>
<comment type="caution">
    <text evidence="2">The sequence shown here is derived from an EMBL/GenBank/DDBJ whole genome shotgun (WGS) entry which is preliminary data.</text>
</comment>
<evidence type="ECO:0000256" key="1">
    <source>
        <dbReference type="SAM" id="Phobius"/>
    </source>
</evidence>
<dbReference type="Proteomes" id="UP000541770">
    <property type="component" value="Unassembled WGS sequence"/>
</dbReference>